<dbReference type="Proteomes" id="UP001344817">
    <property type="component" value="Unassembled WGS sequence"/>
</dbReference>
<proteinExistence type="predicted"/>
<sequence>MKKMKNVYKYLIAALTTATVFGCALAAIKIYRDNSSEVVGPVNPKVREFKNVFLQANQKPKISLYDRTKSREINAKFLIDLDEKTQEFTSKVEYKNKVVPYSEFFEDFYKENGFLPIFEFDYGSFKFYNEYLEAVSPEEFYKFAQWFVKNVSWGPEMISLKSFSIVKGVERNGNAITLGAHSNTNKEEQTIKFYPDAFFGGLPIYSTLSGQGNAAESLLYKVNSKTMSLEELNFLVNNAVNTNIAGNITSDFSNPDLNLVFRNLLFGKKLVGQKVYAYVDDIFNVKVLVKANSQEEAIKKIEQSTKHIDSIFINENLVKEYTIQKASKNTEAQLAKNLAKDLDLPKRDENNPYHLEGDSILYLELVDSENQKLDFFISEFDYSPQTVFSLKDLQEIQDQNFIHFLDFYNLEIYKNKSVNFSTNLPLNQENLKNPDFDIHFGNTKIQILNKDSNFDENNYKEGVLIKDISKENKTLKLTLNVDDADVEFSFEADKITKSEYNFLDKLLTQLGYVNDFVPNVVTLDQDTLDKNGNKIQTYSLYTDAYKNLLEDIKEKMPYLLRHKQGKHVVKVLNDQGFYEFKIEDGDYLGFDINDTLGLWAVLKLSDPNFKSMSSDFLKFVGAHEYGHHVTLTGARALGNLEYDPVLVSSQSPRFSTIIDNFYDPVALDKYLSARTHLKRQSSDLYNKSENKEYSDKKGNFTNFGFLTKDGTYAYETESDIWGTQKNNPSLADALNNTKRRFLQNFEGLKKALEERKKMYNYADEVSLYDIFTLNALDEESGTLNPGTNGVAQYFVKDENGNYKFQDASIKNLVGLIKDGSNNPLVFDEQTNKFKLFEWQKDDLNIRILVKPESANKSLLDLTQEDFNIQLAQEEKFELASMDIKYIQAIIDPQNPLAFVPPRLIITYALRNRQNNNLVQNLGTSLTLANQRFVQSYLGANEATPLTSTRNVGNYVSKIYVKDDTNKDYVKVPLNTYLEKEDLDFLIAKENEFNNSIDSLLVKRFFLGGWDNSATKIDYDWLLNVYDPRFSFALGDEDLDSYGNNVRALEYFRDFVNSRNYDDIKQSGGFEFNKKSYSNTPESFAISYFGYWQNINSDISTFAEGDLTDVRKYARYAENSRDSLTPLFALNNYIFRNPSDIFDQYLRFSSLMAAGVKLNSTHEYVVNTNSNKVIYDSEGNATDTRNNYKESNLGKFGVGLKSVFQGLIGYVDDFETFADGEFLKPTYWYADLQNKPIKKENSSTARYSVLKLIINPDAVESDYKQGFFNAFANKNEKDLKVLNNVEEVFEFISVDYAKANAEYVDDKFKLNWDIDYVKSKFNIEEYNQKMNEYLNNYQGFKISASELQELKDLYSKDVNENMQFLANDLMNRFLNSPYAPLVKSYKLKDLSDSVKWILDKNSNITFISHPSLTINPNANETTKVQNYLNYIKDFAQKHNIDYEKLNINDLQILNGQTTFFLPDLFVSGSADFKLIGKFNSLNTPSSDVEDAFETKTSNSTADIFSDYAYSFAEQINRDYLQATYTPSADEFGNKPKFLSGINEINTGLEYIVDSTSTQKFKDNAHSYEALRSTFVNLIAPLYKEQLNVESVIYKKNTTSSVIDKGSNFENSSNYNNSYFGVIRTFNNGWYKDRWYRNILNWDMYDEFGNDYVDETIQLLDLKGQKINSRAKAYWNYYIQSLGVGDRNISGLWRDSDKDAVSFYGYFDLEKSKNLKYIAFENTQTKEVKYVPVSVENTNNLFYFTKQDPINATSDQYKHTLKDEEYLDKDKQLRKGLASWVSDYTLVSHYYNTTLKPGSSYRIFFADANKQLIEEANLGSLKTLTENQKTYAQAPLRLKKEVHNDQQSVIVDVFNQFNT</sequence>
<name>A0ABU7MN32_9BACT</name>
<organism evidence="2 3">
    <name type="scientific">Mycoplasmopsis ciconiae</name>
    <dbReference type="NCBI Taxonomy" id="561067"/>
    <lineage>
        <taxon>Bacteria</taxon>
        <taxon>Bacillati</taxon>
        <taxon>Mycoplasmatota</taxon>
        <taxon>Mycoplasmoidales</taxon>
        <taxon>Metamycoplasmataceae</taxon>
        <taxon>Mycoplasmopsis</taxon>
    </lineage>
</organism>
<keyword evidence="3" id="KW-1185">Reference proteome</keyword>
<evidence type="ECO:0000256" key="1">
    <source>
        <dbReference type="SAM" id="SignalP"/>
    </source>
</evidence>
<feature type="chain" id="PRO_5045333539" evidence="1">
    <location>
        <begin position="27"/>
        <end position="1857"/>
    </location>
</feature>
<dbReference type="PROSITE" id="PS51257">
    <property type="entry name" value="PROKAR_LIPOPROTEIN"/>
    <property type="match status" value="1"/>
</dbReference>
<comment type="caution">
    <text evidence="2">The sequence shown here is derived from an EMBL/GenBank/DDBJ whole genome shotgun (WGS) entry which is preliminary data.</text>
</comment>
<keyword evidence="1" id="KW-0732">Signal</keyword>
<accession>A0ABU7MN32</accession>
<dbReference type="EMBL" id="JAZDWZ010000007">
    <property type="protein sequence ID" value="MEE3928471.1"/>
    <property type="molecule type" value="Genomic_DNA"/>
</dbReference>
<evidence type="ECO:0000313" key="3">
    <source>
        <dbReference type="Proteomes" id="UP001344817"/>
    </source>
</evidence>
<protein>
    <submittedName>
        <fullName evidence="2">PDxFFG protein</fullName>
    </submittedName>
</protein>
<reference evidence="2" key="1">
    <citation type="submission" date="2024-01" db="EMBL/GenBank/DDBJ databases">
        <title>Genome sequence of Mycoplasma ciconiae type strain DSM 25251.</title>
        <authorList>
            <person name="Spergser J."/>
        </authorList>
    </citation>
    <scope>NUCLEOTIDE SEQUENCE [LARGE SCALE GENOMIC DNA]</scope>
    <source>
        <strain evidence="2">DSM 25251</strain>
    </source>
</reference>
<evidence type="ECO:0000313" key="2">
    <source>
        <dbReference type="EMBL" id="MEE3928471.1"/>
    </source>
</evidence>
<dbReference type="NCBIfam" id="NF012210">
    <property type="entry name" value="PDxFFG"/>
    <property type="match status" value="1"/>
</dbReference>
<feature type="signal peptide" evidence="1">
    <location>
        <begin position="1"/>
        <end position="26"/>
    </location>
</feature>
<dbReference type="RefSeq" id="WP_330500883.1">
    <property type="nucleotide sequence ID" value="NZ_JAZDWZ010000007.1"/>
</dbReference>
<gene>
    <name evidence="2" type="ORF">V2E24_02690</name>
</gene>